<evidence type="ECO:0000313" key="5">
    <source>
        <dbReference type="EMBL" id="GGZ44031.1"/>
    </source>
</evidence>
<reference evidence="5" key="2">
    <citation type="submission" date="2020-09" db="EMBL/GenBank/DDBJ databases">
        <authorList>
            <person name="Sun Q."/>
            <person name="Kim S."/>
        </authorList>
    </citation>
    <scope>NUCLEOTIDE SEQUENCE</scope>
    <source>
        <strain evidence="5">KCTC 32296</strain>
    </source>
</reference>
<dbReference type="EMBL" id="BMZB01000007">
    <property type="protein sequence ID" value="GGZ44031.1"/>
    <property type="molecule type" value="Genomic_DNA"/>
</dbReference>
<organism evidence="5 6">
    <name type="scientific">Asticcacaulis endophyticus</name>
    <dbReference type="NCBI Taxonomy" id="1395890"/>
    <lineage>
        <taxon>Bacteria</taxon>
        <taxon>Pseudomonadati</taxon>
        <taxon>Pseudomonadota</taxon>
        <taxon>Alphaproteobacteria</taxon>
        <taxon>Caulobacterales</taxon>
        <taxon>Caulobacteraceae</taxon>
        <taxon>Asticcacaulis</taxon>
    </lineage>
</organism>
<feature type="domain" description="HTH hxlR-type" evidence="4">
    <location>
        <begin position="36"/>
        <end position="134"/>
    </location>
</feature>
<evidence type="ECO:0000259" key="4">
    <source>
        <dbReference type="PROSITE" id="PS51118"/>
    </source>
</evidence>
<dbReference type="Gene3D" id="1.10.10.10">
    <property type="entry name" value="Winged helix-like DNA-binding domain superfamily/Winged helix DNA-binding domain"/>
    <property type="match status" value="1"/>
</dbReference>
<dbReference type="PROSITE" id="PS51118">
    <property type="entry name" value="HTH_HXLR"/>
    <property type="match status" value="1"/>
</dbReference>
<keyword evidence="3" id="KW-0804">Transcription</keyword>
<dbReference type="InterPro" id="IPR036390">
    <property type="entry name" value="WH_DNA-bd_sf"/>
</dbReference>
<accession>A0A918QFL5</accession>
<dbReference type="Pfam" id="PF01638">
    <property type="entry name" value="HxlR"/>
    <property type="match status" value="1"/>
</dbReference>
<evidence type="ECO:0000256" key="2">
    <source>
        <dbReference type="ARBA" id="ARBA00023125"/>
    </source>
</evidence>
<dbReference type="PANTHER" id="PTHR33204:SF39">
    <property type="entry name" value="TRANSCRIPTIONAL REGULATORY PROTEIN"/>
    <property type="match status" value="1"/>
</dbReference>
<keyword evidence="1" id="KW-0805">Transcription regulation</keyword>
<dbReference type="GO" id="GO:0003677">
    <property type="term" value="F:DNA binding"/>
    <property type="evidence" value="ECO:0007669"/>
    <property type="project" value="UniProtKB-KW"/>
</dbReference>
<dbReference type="InterPro" id="IPR036388">
    <property type="entry name" value="WH-like_DNA-bd_sf"/>
</dbReference>
<gene>
    <name evidence="5" type="ORF">GCM10011273_33440</name>
</gene>
<name>A0A918QFL5_9CAUL</name>
<evidence type="ECO:0000256" key="1">
    <source>
        <dbReference type="ARBA" id="ARBA00023015"/>
    </source>
</evidence>
<reference evidence="5" key="1">
    <citation type="journal article" date="2014" name="Int. J. Syst. Evol. Microbiol.">
        <title>Complete genome sequence of Corynebacterium casei LMG S-19264T (=DSM 44701T), isolated from a smear-ripened cheese.</title>
        <authorList>
            <consortium name="US DOE Joint Genome Institute (JGI-PGF)"/>
            <person name="Walter F."/>
            <person name="Albersmeier A."/>
            <person name="Kalinowski J."/>
            <person name="Ruckert C."/>
        </authorList>
    </citation>
    <scope>NUCLEOTIDE SEQUENCE</scope>
    <source>
        <strain evidence="5">KCTC 32296</strain>
    </source>
</reference>
<dbReference type="PANTHER" id="PTHR33204">
    <property type="entry name" value="TRANSCRIPTIONAL REGULATOR, MARR FAMILY"/>
    <property type="match status" value="1"/>
</dbReference>
<dbReference type="RefSeq" id="WP_229807830.1">
    <property type="nucleotide sequence ID" value="NZ_BMZB01000007.1"/>
</dbReference>
<evidence type="ECO:0000256" key="3">
    <source>
        <dbReference type="ARBA" id="ARBA00023163"/>
    </source>
</evidence>
<dbReference type="InterPro" id="IPR002577">
    <property type="entry name" value="HTH_HxlR"/>
</dbReference>
<dbReference type="SUPFAM" id="SSF46785">
    <property type="entry name" value="Winged helix' DNA-binding domain"/>
    <property type="match status" value="1"/>
</dbReference>
<sequence length="145" mass="15990">MLKELPTREGLMGADVDTIVKAVLGGATVGMNPSDCPVRDVLDHVGGKWSSLILLNLKAKAHRFGELKRAIPDISQRMLTQTLRDQQRDGLISRHVFPTNPPSVEYRLTDLGDSLIVTLSPLMAWAVDHHARILKARAVFEAQSD</sequence>
<evidence type="ECO:0000313" key="6">
    <source>
        <dbReference type="Proteomes" id="UP000662572"/>
    </source>
</evidence>
<dbReference type="AlphaFoldDB" id="A0A918QFL5"/>
<comment type="caution">
    <text evidence="5">The sequence shown here is derived from an EMBL/GenBank/DDBJ whole genome shotgun (WGS) entry which is preliminary data.</text>
</comment>
<protein>
    <recommendedName>
        <fullName evidence="4">HTH hxlR-type domain-containing protein</fullName>
    </recommendedName>
</protein>
<keyword evidence="2" id="KW-0238">DNA-binding</keyword>
<dbReference type="Proteomes" id="UP000662572">
    <property type="component" value="Unassembled WGS sequence"/>
</dbReference>
<proteinExistence type="predicted"/>
<keyword evidence="6" id="KW-1185">Reference proteome</keyword>